<dbReference type="Proteomes" id="UP001162640">
    <property type="component" value="Unassembled WGS sequence"/>
</dbReference>
<organism evidence="3 4">
    <name type="scientific">Triparma laevis f. inornata</name>
    <dbReference type="NCBI Taxonomy" id="1714386"/>
    <lineage>
        <taxon>Eukaryota</taxon>
        <taxon>Sar</taxon>
        <taxon>Stramenopiles</taxon>
        <taxon>Ochrophyta</taxon>
        <taxon>Bolidophyceae</taxon>
        <taxon>Parmales</taxon>
        <taxon>Triparmaceae</taxon>
        <taxon>Triparma</taxon>
    </lineage>
</organism>
<feature type="compositionally biased region" description="Acidic residues" evidence="1">
    <location>
        <begin position="449"/>
        <end position="471"/>
    </location>
</feature>
<name>A0A9W7DPY2_9STRA</name>
<feature type="compositionally biased region" description="Basic residues" evidence="1">
    <location>
        <begin position="499"/>
        <end position="511"/>
    </location>
</feature>
<evidence type="ECO:0000256" key="1">
    <source>
        <dbReference type="SAM" id="MobiDB-lite"/>
    </source>
</evidence>
<feature type="region of interest" description="Disordered" evidence="1">
    <location>
        <begin position="434"/>
        <end position="525"/>
    </location>
</feature>
<protein>
    <recommendedName>
        <fullName evidence="2">TORTIFOLIA1/SINE1-2 N-terminal domain-containing protein</fullName>
    </recommendedName>
</protein>
<accession>A0A9W7DPY2</accession>
<feature type="domain" description="TORTIFOLIA1/SINE1-2 N-terminal" evidence="2">
    <location>
        <begin position="24"/>
        <end position="181"/>
    </location>
</feature>
<dbReference type="Pfam" id="PF24714">
    <property type="entry name" value="TOR1L1_N"/>
    <property type="match status" value="1"/>
</dbReference>
<evidence type="ECO:0000259" key="2">
    <source>
        <dbReference type="Pfam" id="PF24714"/>
    </source>
</evidence>
<evidence type="ECO:0000313" key="4">
    <source>
        <dbReference type="Proteomes" id="UP001162640"/>
    </source>
</evidence>
<gene>
    <name evidence="3" type="ORF">TL16_g00754</name>
</gene>
<comment type="caution">
    <text evidence="3">The sequence shown here is derived from an EMBL/GenBank/DDBJ whole genome shotgun (WGS) entry which is preliminary data.</text>
</comment>
<dbReference type="InterPro" id="IPR016024">
    <property type="entry name" value="ARM-type_fold"/>
</dbReference>
<dbReference type="AlphaFoldDB" id="A0A9W7DPY2"/>
<evidence type="ECO:0000313" key="3">
    <source>
        <dbReference type="EMBL" id="GMH50357.1"/>
    </source>
</evidence>
<sequence length="747" mass="83306">MNNIQELIKKSNESYSKKAANAWKNHVLQSLSRLEDKDTLSKALGEIHQIIFMMQPHQIQPFLYQLSRHPPTSSLATRSSILKVVEFCCMIHPQVTGGGKCMGLVMEIVEGGVRGVEEGIREGCISAMSACIRYSYPNSAYSKGTNRLQPLLENLFSIYSEQTLSTKQAAGNCIAAAIKPLPPLLPIKLKGPIKNLQDLRHILRPTKIPIPKETVVIDNRMGLMFFRGKERVMAMYEALNRAILPEGFVVEELGELERFYLEQSGRKQAKIVEDNSEVLASEITAAMGRNSPGSGADAQLYLCATNMCDAVITLREHSSGPPLLSQRIDKMGPYMINKTIQSLNSKNKKFWKEKVEALKMITMMCKAGCCEDYIFGRMKAVMSAIMRAKAGGKQIRDAAGECLEGLEELRAKMSAGKGGQYKAMEEEYDNVDFHDIDEAPPLKFRPEFEPDIGDRDEEEEDGEGDEEEDDSVTNPEGRRKKQDKDIEGEGDNLKDAIKRGRKKYLRQRKAGGLRSPRETSGAGSGAATVRLLKELGNKSVGLQRSLDDLARISADNMKGLNQRMKEVEVVVKRGGDGVGGSQNIHQPEHQQMLQQQQQQMQMQKQPSEKDLFFQRQGIDSNKGVSIWREIQWLLHTDEIETAYQTAIKTGNGGLVLRLMNETQVVCGRLSDQTNNQLFGIISDLLIDPGGNNNLAVLPWIFEIVRQKREGKLAPYVRDGLARALFGMISDPDEKGVLAAQLHPRIAI</sequence>
<feature type="compositionally biased region" description="Basic and acidic residues" evidence="1">
    <location>
        <begin position="482"/>
        <end position="498"/>
    </location>
</feature>
<dbReference type="EMBL" id="BLQM01000014">
    <property type="protein sequence ID" value="GMH50357.1"/>
    <property type="molecule type" value="Genomic_DNA"/>
</dbReference>
<dbReference type="InterPro" id="IPR057600">
    <property type="entry name" value="TORTIFOLIA1/SINE1-2_N"/>
</dbReference>
<reference evidence="4" key="1">
    <citation type="journal article" date="2023" name="Commun. Biol.">
        <title>Genome analysis of Parmales, the sister group of diatoms, reveals the evolutionary specialization of diatoms from phago-mixotrophs to photoautotrophs.</title>
        <authorList>
            <person name="Ban H."/>
            <person name="Sato S."/>
            <person name="Yoshikawa S."/>
            <person name="Yamada K."/>
            <person name="Nakamura Y."/>
            <person name="Ichinomiya M."/>
            <person name="Sato N."/>
            <person name="Blanc-Mathieu R."/>
            <person name="Endo H."/>
            <person name="Kuwata A."/>
            <person name="Ogata H."/>
        </authorList>
    </citation>
    <scope>NUCLEOTIDE SEQUENCE [LARGE SCALE GENOMIC DNA]</scope>
</reference>
<dbReference type="SUPFAM" id="SSF48371">
    <property type="entry name" value="ARM repeat"/>
    <property type="match status" value="1"/>
</dbReference>
<proteinExistence type="predicted"/>